<comment type="catalytic activity">
    <reaction evidence="1">
        <text>Random endo-hydrolysis of N-acetyl-beta-D-glucosaminide (1-&gt;4)-beta-linkages in chitin and chitodextrins.</text>
        <dbReference type="EC" id="3.2.1.14"/>
    </reaction>
</comment>
<evidence type="ECO:0000256" key="11">
    <source>
        <dbReference type="ARBA" id="ARBA00023157"/>
    </source>
</evidence>
<feature type="compositionally biased region" description="Basic and acidic residues" evidence="17">
    <location>
        <begin position="726"/>
        <end position="737"/>
    </location>
</feature>
<evidence type="ECO:0000256" key="5">
    <source>
        <dbReference type="ARBA" id="ARBA00022723"/>
    </source>
</evidence>
<feature type="compositionally biased region" description="Polar residues" evidence="17">
    <location>
        <begin position="758"/>
        <end position="767"/>
    </location>
</feature>
<feature type="domain" description="C2H2-type" evidence="19">
    <location>
        <begin position="1738"/>
        <end position="1765"/>
    </location>
</feature>
<feature type="domain" description="C2H2-type" evidence="19">
    <location>
        <begin position="1686"/>
        <end position="1716"/>
    </location>
</feature>
<protein>
    <recommendedName>
        <fullName evidence="3">chitinase</fullName>
        <ecNumber evidence="3">3.2.1.14</ecNumber>
    </recommendedName>
</protein>
<dbReference type="GO" id="GO:0005634">
    <property type="term" value="C:nucleus"/>
    <property type="evidence" value="ECO:0007669"/>
    <property type="project" value="UniProtKB-ARBA"/>
</dbReference>
<feature type="compositionally biased region" description="Polar residues" evidence="17">
    <location>
        <begin position="681"/>
        <end position="691"/>
    </location>
</feature>
<evidence type="ECO:0000256" key="12">
    <source>
        <dbReference type="ARBA" id="ARBA00023277"/>
    </source>
</evidence>
<dbReference type="PROSITE" id="PS01095">
    <property type="entry name" value="GH18_1"/>
    <property type="match status" value="1"/>
</dbReference>
<evidence type="ECO:0000259" key="20">
    <source>
        <dbReference type="PROSITE" id="PS50940"/>
    </source>
</evidence>
<evidence type="ECO:0000256" key="1">
    <source>
        <dbReference type="ARBA" id="ARBA00000822"/>
    </source>
</evidence>
<dbReference type="SUPFAM" id="SSF54556">
    <property type="entry name" value="Chitinase insertion domain"/>
    <property type="match status" value="1"/>
</dbReference>
<feature type="region of interest" description="Disordered" evidence="17">
    <location>
        <begin position="1203"/>
        <end position="1318"/>
    </location>
</feature>
<feature type="domain" description="C2H2-type" evidence="19">
    <location>
        <begin position="1657"/>
        <end position="1685"/>
    </location>
</feature>
<gene>
    <name evidence="22" type="primary">CHIA</name>
</gene>
<dbReference type="Gene3D" id="3.30.160.60">
    <property type="entry name" value="Classic Zinc Finger"/>
    <property type="match status" value="6"/>
</dbReference>
<feature type="compositionally biased region" description="Basic and acidic residues" evidence="17">
    <location>
        <begin position="629"/>
        <end position="642"/>
    </location>
</feature>
<dbReference type="FunFam" id="2.170.140.10:FF:000005">
    <property type="entry name" value="Acidic mammalian chitinase"/>
    <property type="match status" value="1"/>
</dbReference>
<evidence type="ECO:0000256" key="17">
    <source>
        <dbReference type="SAM" id="MobiDB-lite"/>
    </source>
</evidence>
<feature type="compositionally biased region" description="Basic and acidic residues" evidence="17">
    <location>
        <begin position="866"/>
        <end position="879"/>
    </location>
</feature>
<keyword evidence="9" id="KW-0862">Zinc</keyword>
<dbReference type="PROSITE" id="PS51910">
    <property type="entry name" value="GH18_2"/>
    <property type="match status" value="1"/>
</dbReference>
<dbReference type="InterPro" id="IPR013087">
    <property type="entry name" value="Znf_C2H2_type"/>
</dbReference>
<keyword evidence="13 16" id="KW-0326">Glycosidase</keyword>
<dbReference type="PROSITE" id="PS50157">
    <property type="entry name" value="ZINC_FINGER_C2H2_2"/>
    <property type="match status" value="10"/>
</dbReference>
<dbReference type="GO" id="GO:0008270">
    <property type="term" value="F:zinc ion binding"/>
    <property type="evidence" value="ECO:0007669"/>
    <property type="project" value="UniProtKB-KW"/>
</dbReference>
<reference evidence="22" key="1">
    <citation type="journal article" date="2014" name="BMC Genomics">
        <title>Characterizing the developmental transcriptome of the oriental fruit fly, Bactrocera dorsalis (Diptera: Tephritidae) through comparative genomic analysis with Drosophila melanogaster utilizing modENCODE datasets.</title>
        <authorList>
            <person name="Geib S.M."/>
            <person name="Calla B."/>
            <person name="Hall B."/>
            <person name="Hou S."/>
            <person name="Manoukis N.C."/>
        </authorList>
    </citation>
    <scope>NUCLEOTIDE SEQUENCE</scope>
    <source>
        <strain evidence="22">Punador</strain>
    </source>
</reference>
<dbReference type="SUPFAM" id="SSF57667">
    <property type="entry name" value="beta-beta-alpha zinc fingers"/>
    <property type="match status" value="5"/>
</dbReference>
<evidence type="ECO:0000256" key="2">
    <source>
        <dbReference type="ARBA" id="ARBA00009121"/>
    </source>
</evidence>
<feature type="compositionally biased region" description="Polar residues" evidence="17">
    <location>
        <begin position="918"/>
        <end position="927"/>
    </location>
</feature>
<feature type="region of interest" description="Disordered" evidence="17">
    <location>
        <begin position="1104"/>
        <end position="1157"/>
    </location>
</feature>
<evidence type="ECO:0000259" key="21">
    <source>
        <dbReference type="PROSITE" id="PS51910"/>
    </source>
</evidence>
<evidence type="ECO:0000256" key="14">
    <source>
        <dbReference type="ARBA" id="ARBA00023326"/>
    </source>
</evidence>
<feature type="region of interest" description="Disordered" evidence="17">
    <location>
        <begin position="665"/>
        <end position="691"/>
    </location>
</feature>
<dbReference type="InterPro" id="IPR001579">
    <property type="entry name" value="Glyco_hydro_18_chit_AS"/>
</dbReference>
<dbReference type="PANTHER" id="PTHR11177">
    <property type="entry name" value="CHITINASE"/>
    <property type="match status" value="1"/>
</dbReference>
<dbReference type="GO" id="GO:0008843">
    <property type="term" value="F:endochitinase activity"/>
    <property type="evidence" value="ECO:0007669"/>
    <property type="project" value="UniProtKB-EC"/>
</dbReference>
<feature type="domain" description="C2H2-type" evidence="19">
    <location>
        <begin position="1627"/>
        <end position="1655"/>
    </location>
</feature>
<dbReference type="Pfam" id="PF13912">
    <property type="entry name" value="zf-C2H2_6"/>
    <property type="match status" value="1"/>
</dbReference>
<dbReference type="Pfam" id="PF01607">
    <property type="entry name" value="CBM_14"/>
    <property type="match status" value="1"/>
</dbReference>
<evidence type="ECO:0000256" key="4">
    <source>
        <dbReference type="ARBA" id="ARBA00022669"/>
    </source>
</evidence>
<keyword evidence="6 18" id="KW-0732">Signal</keyword>
<dbReference type="Gene3D" id="3.10.50.10">
    <property type="match status" value="1"/>
</dbReference>
<dbReference type="SMART" id="SM00636">
    <property type="entry name" value="Glyco_18"/>
    <property type="match status" value="1"/>
</dbReference>
<feature type="compositionally biased region" description="Low complexity" evidence="17">
    <location>
        <begin position="738"/>
        <end position="756"/>
    </location>
</feature>
<feature type="compositionally biased region" description="Polar residues" evidence="17">
    <location>
        <begin position="833"/>
        <end position="842"/>
    </location>
</feature>
<dbReference type="FunFam" id="3.10.50.10:FF:000004">
    <property type="entry name" value="Chitinase 5"/>
    <property type="match status" value="1"/>
</dbReference>
<feature type="compositionally biased region" description="Polar residues" evidence="17">
    <location>
        <begin position="1222"/>
        <end position="1255"/>
    </location>
</feature>
<accession>A0A034VC37</accession>
<feature type="compositionally biased region" description="Polar residues" evidence="17">
    <location>
        <begin position="1592"/>
        <end position="1605"/>
    </location>
</feature>
<keyword evidence="5" id="KW-0479">Metal-binding</keyword>
<feature type="compositionally biased region" description="Basic residues" evidence="17">
    <location>
        <begin position="1617"/>
        <end position="1626"/>
    </location>
</feature>
<feature type="chain" id="PRO_5044538808" description="chitinase" evidence="18">
    <location>
        <begin position="28"/>
        <end position="1982"/>
    </location>
</feature>
<dbReference type="GO" id="GO:0000272">
    <property type="term" value="P:polysaccharide catabolic process"/>
    <property type="evidence" value="ECO:0007669"/>
    <property type="project" value="UniProtKB-KW"/>
</dbReference>
<organism evidence="22">
    <name type="scientific">Bactrocera dorsalis</name>
    <name type="common">Oriental fruit fly</name>
    <name type="synonym">Dacus dorsalis</name>
    <dbReference type="NCBI Taxonomy" id="27457"/>
    <lineage>
        <taxon>Eukaryota</taxon>
        <taxon>Metazoa</taxon>
        <taxon>Ecdysozoa</taxon>
        <taxon>Arthropoda</taxon>
        <taxon>Hexapoda</taxon>
        <taxon>Insecta</taxon>
        <taxon>Pterygota</taxon>
        <taxon>Neoptera</taxon>
        <taxon>Endopterygota</taxon>
        <taxon>Diptera</taxon>
        <taxon>Brachycera</taxon>
        <taxon>Muscomorpha</taxon>
        <taxon>Tephritoidea</taxon>
        <taxon>Tephritidae</taxon>
        <taxon>Bactrocera</taxon>
        <taxon>Bactrocera</taxon>
    </lineage>
</organism>
<evidence type="ECO:0000259" key="19">
    <source>
        <dbReference type="PROSITE" id="PS50157"/>
    </source>
</evidence>
<dbReference type="InterPro" id="IPR036508">
    <property type="entry name" value="Chitin-bd_dom_sf"/>
</dbReference>
<feature type="domain" description="Chitin-binding type-2" evidence="20">
    <location>
        <begin position="506"/>
        <end position="567"/>
    </location>
</feature>
<feature type="compositionally biased region" description="Low complexity" evidence="17">
    <location>
        <begin position="462"/>
        <end position="477"/>
    </location>
</feature>
<feature type="region of interest" description="Disordered" evidence="17">
    <location>
        <begin position="572"/>
        <end position="642"/>
    </location>
</feature>
<dbReference type="SMART" id="SM00494">
    <property type="entry name" value="ChtBD2"/>
    <property type="match status" value="1"/>
</dbReference>
<dbReference type="InterPro" id="IPR011583">
    <property type="entry name" value="Chitinase_II/V-like_cat"/>
</dbReference>
<evidence type="ECO:0000256" key="8">
    <source>
        <dbReference type="ARBA" id="ARBA00022801"/>
    </source>
</evidence>
<name>A0A034VC37_BACDO</name>
<dbReference type="CDD" id="cd02872">
    <property type="entry name" value="GH18_chitolectin_chitotriosidase"/>
    <property type="match status" value="1"/>
</dbReference>
<feature type="compositionally biased region" description="Polar residues" evidence="17">
    <location>
        <begin position="1148"/>
        <end position="1157"/>
    </location>
</feature>
<feature type="region of interest" description="Disordered" evidence="17">
    <location>
        <begin position="412"/>
        <end position="501"/>
    </location>
</feature>
<evidence type="ECO:0000256" key="16">
    <source>
        <dbReference type="RuleBase" id="RU000489"/>
    </source>
</evidence>
<feature type="compositionally biased region" description="Low complexity" evidence="17">
    <location>
        <begin position="1115"/>
        <end position="1147"/>
    </location>
</feature>
<dbReference type="SUPFAM" id="SSF51445">
    <property type="entry name" value="(Trans)glycosidases"/>
    <property type="match status" value="1"/>
</dbReference>
<dbReference type="GO" id="GO:0005576">
    <property type="term" value="C:extracellular region"/>
    <property type="evidence" value="ECO:0007669"/>
    <property type="project" value="InterPro"/>
</dbReference>
<comment type="similarity">
    <text evidence="2">Belongs to the glycosyl hydrolase 18 family. Chitinase class II subfamily.</text>
</comment>
<dbReference type="PROSITE" id="PS00028">
    <property type="entry name" value="ZINC_FINGER_C2H2_1"/>
    <property type="match status" value="9"/>
</dbReference>
<feature type="domain" description="C2H2-type" evidence="19">
    <location>
        <begin position="1909"/>
        <end position="1936"/>
    </location>
</feature>
<feature type="region of interest" description="Disordered" evidence="17">
    <location>
        <begin position="719"/>
        <end position="773"/>
    </location>
</feature>
<dbReference type="FunFam" id="3.20.20.80:FF:000007">
    <property type="entry name" value="Acidic mammalian chitinase"/>
    <property type="match status" value="1"/>
</dbReference>
<keyword evidence="10" id="KW-0146">Chitin degradation</keyword>
<keyword evidence="7 15" id="KW-0863">Zinc-finger</keyword>
<dbReference type="GO" id="GO:0008061">
    <property type="term" value="F:chitin binding"/>
    <property type="evidence" value="ECO:0007669"/>
    <property type="project" value="UniProtKB-KW"/>
</dbReference>
<feature type="region of interest" description="Disordered" evidence="17">
    <location>
        <begin position="1421"/>
        <end position="1458"/>
    </location>
</feature>
<dbReference type="InterPro" id="IPR001223">
    <property type="entry name" value="Glyco_hydro18_cat"/>
</dbReference>
<evidence type="ECO:0000256" key="10">
    <source>
        <dbReference type="ARBA" id="ARBA00023024"/>
    </source>
</evidence>
<evidence type="ECO:0000256" key="9">
    <source>
        <dbReference type="ARBA" id="ARBA00022833"/>
    </source>
</evidence>
<evidence type="ECO:0000256" key="18">
    <source>
        <dbReference type="SAM" id="SignalP"/>
    </source>
</evidence>
<dbReference type="InterPro" id="IPR002557">
    <property type="entry name" value="Chitin-bd_dom"/>
</dbReference>
<feature type="compositionally biased region" description="Acidic residues" evidence="17">
    <location>
        <begin position="1394"/>
        <end position="1406"/>
    </location>
</feature>
<feature type="domain" description="C2H2-type" evidence="19">
    <location>
        <begin position="1852"/>
        <end position="1874"/>
    </location>
</feature>
<dbReference type="FunFam" id="3.30.160.60:FF:000446">
    <property type="entry name" value="Zinc finger protein"/>
    <property type="match status" value="1"/>
</dbReference>
<proteinExistence type="inferred from homology"/>
<dbReference type="EC" id="3.2.1.14" evidence="3"/>
<evidence type="ECO:0000256" key="13">
    <source>
        <dbReference type="ARBA" id="ARBA00023295"/>
    </source>
</evidence>
<feature type="domain" description="C2H2-type" evidence="19">
    <location>
        <begin position="1824"/>
        <end position="1851"/>
    </location>
</feature>
<sequence>MLPLPRGAVWQTLFLLCAVLFINEVRSEGRVVCYYTNWSVYRPGTAKFNPQNINPYLCTHLVYAFGGFTKDNQMKPFDKYQDVEQGGYAKFTGLKTYNKQLKTMIAIGGWNEASSRFSPLMANPERRQQFIKNILKFLRQNHFDGIDLDWEYPAQREGGKPRDRDNYAQFVQELRAEFERESQKTGRPRLLLTMAVPAGIENIEKGYDIPKLNKYLDWFNVLSYDFHSSHEPSANHHAPLYSLEEESEYNYDAELNIDYSIKYYLKAGADRDKLVLGIPTYGRSYTLINEESTEIGAPSEGPGEQGDATREKGYLAYYEICQNLKEDPEWTVVQPNPNAMGPYAYRRNQWVGYDDEAIVRKKAQYVVENGLGGIMFWAIDNDDFRGTCNGKPYPLIEAAKDAMLEGLGLGINEVAKPNSPKKPSRSRSRENSSSKLNRIGGSSEGKGSASRTTLSSGRRRIQSSTTTTTQAPETTIRLTNPEGSSLYIGGRVTTPAPPTTPDPGTDFKCEEEGFFQHPRDCKKYYWCLDSGPSGLGIVGHQFTCPSGLYFNPAADSCDFARNVPCKTKKATTAAPVTSTTTTTTTPRPSASPNRISAATSRTSFFRTTTTTTSAPEEYEEEEEEEVEDAPAHTKDRDAEEDPQVIKELIELIRKVGGLEELEKHLQHKDDGSISIKGSSSESGVATTPTPISKNLYDKVLSKPNTFNSFRNRFTSSSLFRKSGQTKTEESTSTKLESEESQSTEGASSSGYSKYSSVVRGNSRQGPQNEGLDKLSEFDGFLKEKKQYVTINRHRGAFRGQDDEDEVEEKQTAEELNENTEEEELSSRSKTTKRPTNTVTPSYASIKRTRPTTLRTESDEEAEGSDEEVKTVKESEEKRTYTSLNRNRGRFTTTESSQPAEEIVTNSNRYKYLERTRPTNRLQTSASSQDDDEEDQEDEQNVTVQLNGAAIDSTQKSTHTTTRIYANIGRRTTTTTETPITTQETPTRYNLLENTFSNNKTPEPILPTTTTTVTTANDSPALSITIKNTNPQFIPITTKQTITTTSQPIISTTNAAATTTTSNDIELTDTKSTITTLPPNLEPDSKDALDLSLDVNSLIEKTALTPNESPKDIELAETTTARTTKATTTTETLTSTATTATSTDTDQTPNGDEVTNLSNNRTKTQYKFITRTRNVTKATTTTNTDIDTEIESESENNKIFKETKKTSLKTGSSSSTDDKLSSNIRGNTFKYSGGRRQQQTNELLTRKNQIQNQQLDSTTDSTNSITTTESTPTNEFLGTISSPRPFGYPRRRTRPNNTNPTNNADIQTTTTESSEDEQSIVKTRLTATSASKNKKYQFNRARFTTTTTTTTLAPTTTTSATRVATNQFTPKQLYQSNRNRTATRTNQVNALVDDKGDDDDDDEEDDDGKTNKKYKLIKRRIAYDEDDEDDESGDDDANDDGDDGNDDEGDDEAHMRVRYRKPGSRRLRFKKIVFKSRLIETDDDNDEDNDDQKDDDNNDDDDDDDQLLLPELAPLMERPIKTEPEKYYKTECETILPNDDNSQNSSNVVVKHEIDSEYEEDNSLFYERNALSAADNSVSDDADDEEHALRNGAANTSSMSLNNSPITVGGRQRFSASSRKRDRNKKSLKCPRCDKQVYKKVYLDAHIRAVHEGFEKPFLCLECQKDFTRYEHLHTHIQSKHLIKQRFICGLNGCDAVFKLSNTLETHRQVVHTATFSYGLKDMLELHQAQLNEEVEINHICQHCYKTYSSKRALSEHLKRHAQIKDHVCKVCGVAKVTRTELLTHMRIHKPNLEKFKCSICPQEFNHKNAISRHVRVVHEGQRRFPCSFCPKRFGTRNSQVCHERLHTGERPFNCELCHKRYAQVEGLKSHMKSHDKNLRTHVCSFCSQRFITRKNLIDHEKRHQSDKPHICNTCSRGFFSIEDLGVHKQSHTEEELREMACNEYELYQDAGDSLGEHIMETESINEQGNQAYMGYSSSQSSN</sequence>
<keyword evidence="12" id="KW-0119">Carbohydrate metabolism</keyword>
<feature type="domain" description="C2H2-type" evidence="19">
    <location>
        <begin position="1881"/>
        <end position="1908"/>
    </location>
</feature>
<keyword evidence="14" id="KW-0624">Polysaccharide degradation</keyword>
<dbReference type="EMBL" id="GAKP01018091">
    <property type="protein sequence ID" value="JAC40861.1"/>
    <property type="molecule type" value="Transcribed_RNA"/>
</dbReference>
<feature type="compositionally biased region" description="Acidic residues" evidence="17">
    <location>
        <begin position="814"/>
        <end position="823"/>
    </location>
</feature>
<dbReference type="GO" id="GO:0006032">
    <property type="term" value="P:chitin catabolic process"/>
    <property type="evidence" value="ECO:0007669"/>
    <property type="project" value="UniProtKB-KW"/>
</dbReference>
<feature type="region of interest" description="Disordered" evidence="17">
    <location>
        <begin position="1575"/>
        <end position="1626"/>
    </location>
</feature>
<feature type="compositionally biased region" description="Low complexity" evidence="17">
    <location>
        <begin position="1256"/>
        <end position="1272"/>
    </location>
</feature>
<feature type="compositionally biased region" description="Polar residues" evidence="17">
    <location>
        <begin position="1374"/>
        <end position="1388"/>
    </location>
</feature>
<evidence type="ECO:0000256" key="3">
    <source>
        <dbReference type="ARBA" id="ARBA00012729"/>
    </source>
</evidence>
<feature type="compositionally biased region" description="Polar residues" evidence="17">
    <location>
        <begin position="880"/>
        <end position="908"/>
    </location>
</feature>
<keyword evidence="4" id="KW-0147">Chitin-binding</keyword>
<feature type="domain" description="C2H2-type" evidence="19">
    <location>
        <begin position="1766"/>
        <end position="1793"/>
    </location>
</feature>
<feature type="compositionally biased region" description="Acidic residues" evidence="17">
    <location>
        <begin position="616"/>
        <end position="628"/>
    </location>
</feature>
<dbReference type="InterPro" id="IPR050314">
    <property type="entry name" value="Glycosyl_Hydrlase_18"/>
</dbReference>
<feature type="compositionally biased region" description="Acidic residues" evidence="17">
    <location>
        <begin position="1423"/>
        <end position="1450"/>
    </location>
</feature>
<dbReference type="InterPro" id="IPR036236">
    <property type="entry name" value="Znf_C2H2_sf"/>
</dbReference>
<dbReference type="PROSITE" id="PS50940">
    <property type="entry name" value="CHIT_BIND_II"/>
    <property type="match status" value="1"/>
</dbReference>
<feature type="signal peptide" evidence="18">
    <location>
        <begin position="1"/>
        <end position="27"/>
    </location>
</feature>
<feature type="compositionally biased region" description="Low complexity" evidence="17">
    <location>
        <begin position="572"/>
        <end position="615"/>
    </location>
</feature>
<keyword evidence="8 16" id="KW-0378">Hydrolase</keyword>
<feature type="compositionally biased region" description="Acidic residues" evidence="17">
    <location>
        <begin position="928"/>
        <end position="939"/>
    </location>
</feature>
<dbReference type="SUPFAM" id="SSF57625">
    <property type="entry name" value="Invertebrate chitin-binding proteins"/>
    <property type="match status" value="1"/>
</dbReference>
<evidence type="ECO:0000256" key="7">
    <source>
        <dbReference type="ARBA" id="ARBA00022771"/>
    </source>
</evidence>
<feature type="compositionally biased region" description="Acidic residues" evidence="17">
    <location>
        <begin position="1480"/>
        <end position="1505"/>
    </location>
</feature>
<dbReference type="OrthoDB" id="73875at2759"/>
<dbReference type="SMART" id="SM00355">
    <property type="entry name" value="ZnF_C2H2"/>
    <property type="match status" value="10"/>
</dbReference>
<dbReference type="Gene3D" id="3.20.20.80">
    <property type="entry name" value="Glycosidases"/>
    <property type="match status" value="1"/>
</dbReference>
<feature type="region of interest" description="Disordered" evidence="17">
    <location>
        <begin position="1480"/>
        <end position="1512"/>
    </location>
</feature>
<evidence type="ECO:0000313" key="22">
    <source>
        <dbReference type="EMBL" id="JAC40861.1"/>
    </source>
</evidence>
<dbReference type="PANTHER" id="PTHR11177:SF399">
    <property type="entry name" value="CHITINASE 6, ISOFORM C"/>
    <property type="match status" value="1"/>
</dbReference>
<feature type="compositionally biased region" description="Low complexity" evidence="17">
    <location>
        <begin position="1294"/>
        <end position="1311"/>
    </location>
</feature>
<keyword evidence="11" id="KW-1015">Disulfide bond</keyword>
<dbReference type="InterPro" id="IPR017853">
    <property type="entry name" value="GH"/>
</dbReference>
<dbReference type="InterPro" id="IPR029070">
    <property type="entry name" value="Chitinase_insertion_sf"/>
</dbReference>
<feature type="domain" description="GH18" evidence="21">
    <location>
        <begin position="29"/>
        <end position="406"/>
    </location>
</feature>
<dbReference type="Gene3D" id="2.170.140.10">
    <property type="entry name" value="Chitin binding domain"/>
    <property type="match status" value="1"/>
</dbReference>
<dbReference type="Pfam" id="PF00704">
    <property type="entry name" value="Glyco_hydro_18"/>
    <property type="match status" value="1"/>
</dbReference>
<evidence type="ECO:0000256" key="6">
    <source>
        <dbReference type="ARBA" id="ARBA00022729"/>
    </source>
</evidence>
<evidence type="ECO:0000256" key="15">
    <source>
        <dbReference type="PROSITE-ProRule" id="PRU00042"/>
    </source>
</evidence>
<feature type="domain" description="C2H2-type" evidence="19">
    <location>
        <begin position="1795"/>
        <end position="1823"/>
    </location>
</feature>
<feature type="region of interest" description="Disordered" evidence="17">
    <location>
        <begin position="1374"/>
        <end position="1408"/>
    </location>
</feature>
<feature type="region of interest" description="Disordered" evidence="17">
    <location>
        <begin position="793"/>
        <end position="940"/>
    </location>
</feature>